<dbReference type="RefSeq" id="WP_320509133.1">
    <property type="nucleotide sequence ID" value="NZ_JAXCLW010000003.1"/>
</dbReference>
<dbReference type="PRINTS" id="PR00488">
    <property type="entry name" value="5LPOXGNASEAP"/>
</dbReference>
<dbReference type="Proteomes" id="UP001279642">
    <property type="component" value="Unassembled WGS sequence"/>
</dbReference>
<evidence type="ECO:0000256" key="3">
    <source>
        <dbReference type="ARBA" id="ARBA00022751"/>
    </source>
</evidence>
<organism evidence="8 9">
    <name type="scientific">Dongia soli</name>
    <dbReference type="NCBI Taxonomy" id="600628"/>
    <lineage>
        <taxon>Bacteria</taxon>
        <taxon>Pseudomonadati</taxon>
        <taxon>Pseudomonadota</taxon>
        <taxon>Alphaproteobacteria</taxon>
        <taxon>Rhodospirillales</taxon>
        <taxon>Dongiaceae</taxon>
        <taxon>Dongia</taxon>
    </lineage>
</organism>
<evidence type="ECO:0000256" key="2">
    <source>
        <dbReference type="ARBA" id="ARBA00022692"/>
    </source>
</evidence>
<evidence type="ECO:0000256" key="5">
    <source>
        <dbReference type="ARBA" id="ARBA00022989"/>
    </source>
</evidence>
<feature type="transmembrane region" description="Helical" evidence="7">
    <location>
        <begin position="6"/>
        <end position="25"/>
    </location>
</feature>
<dbReference type="InterPro" id="IPR001129">
    <property type="entry name" value="Membr-assoc_MAPEG"/>
</dbReference>
<keyword evidence="2 7" id="KW-0812">Transmembrane</keyword>
<dbReference type="Gene3D" id="1.20.120.550">
    <property type="entry name" value="Membrane associated eicosanoid/glutathione metabolism-like domain"/>
    <property type="match status" value="1"/>
</dbReference>
<dbReference type="InterPro" id="IPR050997">
    <property type="entry name" value="MAPEG"/>
</dbReference>
<evidence type="ECO:0000256" key="4">
    <source>
        <dbReference type="ARBA" id="ARBA00022824"/>
    </source>
</evidence>
<comment type="caution">
    <text evidence="8">The sequence shown here is derived from an EMBL/GenBank/DDBJ whole genome shotgun (WGS) entry which is preliminary data.</text>
</comment>
<dbReference type="InterPro" id="IPR001446">
    <property type="entry name" value="5_LipOase_AP"/>
</dbReference>
<evidence type="ECO:0000313" key="9">
    <source>
        <dbReference type="Proteomes" id="UP001279642"/>
    </source>
</evidence>
<keyword evidence="5 7" id="KW-1133">Transmembrane helix</keyword>
<evidence type="ECO:0000256" key="1">
    <source>
        <dbReference type="ARBA" id="ARBA00004477"/>
    </source>
</evidence>
<feature type="transmembrane region" description="Helical" evidence="7">
    <location>
        <begin position="105"/>
        <end position="127"/>
    </location>
</feature>
<reference evidence="8 9" key="1">
    <citation type="journal article" date="2016" name="Antonie Van Leeuwenhoek">
        <title>Dongia soli sp. nov., isolated from soil from Dokdo, Korea.</title>
        <authorList>
            <person name="Kim D.U."/>
            <person name="Lee H."/>
            <person name="Kim H."/>
            <person name="Kim S.G."/>
            <person name="Ka J.O."/>
        </authorList>
    </citation>
    <scope>NUCLEOTIDE SEQUENCE [LARGE SCALE GENOMIC DNA]</scope>
    <source>
        <strain evidence="8 9">D78</strain>
    </source>
</reference>
<sequence>MPHYTAIVTLLAVLFYFFVATRIAAARGRFGVKLPATAGNPDFERVFRVQMNMLEWMPIFLVPLWLCAVYLNDIGAAVLGLVWIGGRVWYYIGYSKAVEKRLPGFAIQATVCVLLFVCAVTGIVLHWR</sequence>
<name>A0ABU5EDY9_9PROT</name>
<dbReference type="InterPro" id="IPR023352">
    <property type="entry name" value="MAPEG-like_dom_sf"/>
</dbReference>
<dbReference type="PANTHER" id="PTHR10250:SF15">
    <property type="entry name" value="MICROSOMAL GLUTATHIONE S-TRANSFERASE-RELATED"/>
    <property type="match status" value="1"/>
</dbReference>
<feature type="transmembrane region" description="Helical" evidence="7">
    <location>
        <begin position="60"/>
        <end position="85"/>
    </location>
</feature>
<evidence type="ECO:0000313" key="8">
    <source>
        <dbReference type="EMBL" id="MDY0884076.1"/>
    </source>
</evidence>
<proteinExistence type="predicted"/>
<keyword evidence="9" id="KW-1185">Reference proteome</keyword>
<keyword evidence="6 7" id="KW-0472">Membrane</keyword>
<gene>
    <name evidence="8" type="ORF">SMD27_14590</name>
</gene>
<dbReference type="SUPFAM" id="SSF161084">
    <property type="entry name" value="MAPEG domain-like"/>
    <property type="match status" value="1"/>
</dbReference>
<dbReference type="EMBL" id="JAXCLW010000003">
    <property type="protein sequence ID" value="MDY0884076.1"/>
    <property type="molecule type" value="Genomic_DNA"/>
</dbReference>
<keyword evidence="3" id="KW-0434">Leukotriene biosynthesis</keyword>
<evidence type="ECO:0000256" key="6">
    <source>
        <dbReference type="ARBA" id="ARBA00023136"/>
    </source>
</evidence>
<protein>
    <submittedName>
        <fullName evidence="8">MAPEG family protein</fullName>
    </submittedName>
</protein>
<comment type="subcellular location">
    <subcellularLocation>
        <location evidence="1">Endoplasmic reticulum membrane</location>
        <topology evidence="1">Multi-pass membrane protein</topology>
    </subcellularLocation>
</comment>
<keyword evidence="4" id="KW-0256">Endoplasmic reticulum</keyword>
<accession>A0ABU5EDY9</accession>
<dbReference type="Pfam" id="PF01124">
    <property type="entry name" value="MAPEG"/>
    <property type="match status" value="1"/>
</dbReference>
<dbReference type="PANTHER" id="PTHR10250">
    <property type="entry name" value="MICROSOMAL GLUTATHIONE S-TRANSFERASE"/>
    <property type="match status" value="1"/>
</dbReference>
<evidence type="ECO:0000256" key="7">
    <source>
        <dbReference type="SAM" id="Phobius"/>
    </source>
</evidence>